<reference evidence="2 3" key="1">
    <citation type="submission" date="2016-11" db="EMBL/GenBank/DDBJ databases">
        <authorList>
            <person name="Jaros S."/>
            <person name="Januszkiewicz K."/>
            <person name="Wedrychowicz H."/>
        </authorList>
    </citation>
    <scope>NUCLEOTIDE SEQUENCE [LARGE SCALE GENOMIC DNA]</scope>
    <source>
        <strain evidence="2 3">DSM 26991</strain>
    </source>
</reference>
<dbReference type="Proteomes" id="UP000184509">
    <property type="component" value="Unassembled WGS sequence"/>
</dbReference>
<feature type="transmembrane region" description="Helical" evidence="1">
    <location>
        <begin position="7"/>
        <end position="26"/>
    </location>
</feature>
<gene>
    <name evidence="2" type="ORF">SAMN05444405_108167</name>
</gene>
<keyword evidence="1" id="KW-1133">Transmembrane helix</keyword>
<keyword evidence="3" id="KW-1185">Reference proteome</keyword>
<protein>
    <submittedName>
        <fullName evidence="2">Uncharacterized protein</fullName>
    </submittedName>
</protein>
<keyword evidence="1" id="KW-0812">Transmembrane</keyword>
<proteinExistence type="predicted"/>
<organism evidence="2 3">
    <name type="scientific">Bacteroides luti</name>
    <dbReference type="NCBI Taxonomy" id="1297750"/>
    <lineage>
        <taxon>Bacteria</taxon>
        <taxon>Pseudomonadati</taxon>
        <taxon>Bacteroidota</taxon>
        <taxon>Bacteroidia</taxon>
        <taxon>Bacteroidales</taxon>
        <taxon>Bacteroidaceae</taxon>
        <taxon>Bacteroides</taxon>
    </lineage>
</organism>
<dbReference type="EMBL" id="FQTV01000008">
    <property type="protein sequence ID" value="SHF43782.1"/>
    <property type="molecule type" value="Genomic_DNA"/>
</dbReference>
<evidence type="ECO:0000313" key="3">
    <source>
        <dbReference type="Proteomes" id="UP000184509"/>
    </source>
</evidence>
<keyword evidence="1" id="KW-0472">Membrane</keyword>
<accession>A0A1M5BNK7</accession>
<dbReference type="AlphaFoldDB" id="A0A1M5BNK7"/>
<evidence type="ECO:0000256" key="1">
    <source>
        <dbReference type="SAM" id="Phobius"/>
    </source>
</evidence>
<sequence>MKNPKEQLHSLGFFLIFIGIILLLFLHPCTKECNLLYKTINSSVQKKDLFCTRIQKDYSYKILNYPREKIDFPATLIKTGVTNLKVLDC</sequence>
<name>A0A1M5BNK7_9BACE</name>
<evidence type="ECO:0000313" key="2">
    <source>
        <dbReference type="EMBL" id="SHF43782.1"/>
    </source>
</evidence>